<keyword evidence="2" id="KW-0547">Nucleotide-binding</keyword>
<dbReference type="AlphaFoldDB" id="A0A948W5E2"/>
<accession>A0A948W5E2</accession>
<reference evidence="5" key="1">
    <citation type="submission" date="2021-05" db="EMBL/GenBank/DDBJ databases">
        <title>Energy efficiency and biological interactions define the core microbiome of deep oligotrophic groundwater.</title>
        <authorList>
            <person name="Mehrshad M."/>
            <person name="Lopez-Fernandez M."/>
            <person name="Bell E."/>
            <person name="Bernier-Latmani R."/>
            <person name="Bertilsson S."/>
            <person name="Dopson M."/>
        </authorList>
    </citation>
    <scope>NUCLEOTIDE SEQUENCE</scope>
    <source>
        <strain evidence="5">Modern_marine.mb.64</strain>
    </source>
</reference>
<keyword evidence="3 5" id="KW-0067">ATP-binding</keyword>
<dbReference type="PROSITE" id="PS00211">
    <property type="entry name" value="ABC_TRANSPORTER_1"/>
    <property type="match status" value="1"/>
</dbReference>
<evidence type="ECO:0000256" key="2">
    <source>
        <dbReference type="ARBA" id="ARBA00022741"/>
    </source>
</evidence>
<evidence type="ECO:0000256" key="3">
    <source>
        <dbReference type="ARBA" id="ARBA00022840"/>
    </source>
</evidence>
<comment type="caution">
    <text evidence="5">The sequence shown here is derived from an EMBL/GenBank/DDBJ whole genome shotgun (WGS) entry which is preliminary data.</text>
</comment>
<dbReference type="InterPro" id="IPR003439">
    <property type="entry name" value="ABC_transporter-like_ATP-bd"/>
</dbReference>
<evidence type="ECO:0000256" key="1">
    <source>
        <dbReference type="ARBA" id="ARBA00022448"/>
    </source>
</evidence>
<dbReference type="SMART" id="SM00382">
    <property type="entry name" value="AAA"/>
    <property type="match status" value="1"/>
</dbReference>
<dbReference type="Proteomes" id="UP000777784">
    <property type="component" value="Unassembled WGS sequence"/>
</dbReference>
<dbReference type="InterPro" id="IPR027417">
    <property type="entry name" value="P-loop_NTPase"/>
</dbReference>
<evidence type="ECO:0000259" key="4">
    <source>
        <dbReference type="PROSITE" id="PS50893"/>
    </source>
</evidence>
<gene>
    <name evidence="5" type="ORF">KJ970_01115</name>
</gene>
<proteinExistence type="predicted"/>
<dbReference type="CDD" id="cd03255">
    <property type="entry name" value="ABC_MJ0796_LolCDE_FtsE"/>
    <property type="match status" value="1"/>
</dbReference>
<keyword evidence="1" id="KW-0813">Transport</keyword>
<evidence type="ECO:0000313" key="6">
    <source>
        <dbReference type="Proteomes" id="UP000777784"/>
    </source>
</evidence>
<organism evidence="5 6">
    <name type="scientific">Eiseniibacteriota bacterium</name>
    <dbReference type="NCBI Taxonomy" id="2212470"/>
    <lineage>
        <taxon>Bacteria</taxon>
        <taxon>Candidatus Eiseniibacteriota</taxon>
    </lineage>
</organism>
<dbReference type="SUPFAM" id="SSF52540">
    <property type="entry name" value="P-loop containing nucleoside triphosphate hydrolases"/>
    <property type="match status" value="1"/>
</dbReference>
<dbReference type="GO" id="GO:0005524">
    <property type="term" value="F:ATP binding"/>
    <property type="evidence" value="ECO:0007669"/>
    <property type="project" value="UniProtKB-KW"/>
</dbReference>
<name>A0A948W5E2_UNCEI</name>
<dbReference type="InterPro" id="IPR015854">
    <property type="entry name" value="ABC_transpr_LolD-like"/>
</dbReference>
<protein>
    <submittedName>
        <fullName evidence="5">ABC transporter ATP-binding protein</fullName>
    </submittedName>
</protein>
<dbReference type="Gene3D" id="3.40.50.300">
    <property type="entry name" value="P-loop containing nucleotide triphosphate hydrolases"/>
    <property type="match status" value="1"/>
</dbReference>
<dbReference type="GO" id="GO:0022857">
    <property type="term" value="F:transmembrane transporter activity"/>
    <property type="evidence" value="ECO:0007669"/>
    <property type="project" value="TreeGrafter"/>
</dbReference>
<dbReference type="PANTHER" id="PTHR24220">
    <property type="entry name" value="IMPORT ATP-BINDING PROTEIN"/>
    <property type="match status" value="1"/>
</dbReference>
<dbReference type="GO" id="GO:0016887">
    <property type="term" value="F:ATP hydrolysis activity"/>
    <property type="evidence" value="ECO:0007669"/>
    <property type="project" value="InterPro"/>
</dbReference>
<dbReference type="InterPro" id="IPR003593">
    <property type="entry name" value="AAA+_ATPase"/>
</dbReference>
<sequence>MADKITLKDVHVSVTGPDGTRAILRGATASIHEGEIVALIGPSGSGKTTLLNVVGGLEPAFAGTVLIDGEPVWNLPDAGRAEVRSKGIGYVFQDFNLIPDLSVEENLALPLLMQPHPAAEPRARVFELLTRIGLLDSARTRADRLSGGERQRVAIVRALVTQPEIVLVDEPTGNLDEEIGHRVIEILLEYRAQHRATMLIATHDERLKQQADRTLQLRDGVLHALA</sequence>
<feature type="domain" description="ABC transporter" evidence="4">
    <location>
        <begin position="5"/>
        <end position="225"/>
    </location>
</feature>
<dbReference type="EMBL" id="JAHJDP010000008">
    <property type="protein sequence ID" value="MBU2689501.1"/>
    <property type="molecule type" value="Genomic_DNA"/>
</dbReference>
<evidence type="ECO:0000313" key="5">
    <source>
        <dbReference type="EMBL" id="MBU2689501.1"/>
    </source>
</evidence>
<dbReference type="InterPro" id="IPR017911">
    <property type="entry name" value="MacB-like_ATP-bd"/>
</dbReference>
<dbReference type="GO" id="GO:0005886">
    <property type="term" value="C:plasma membrane"/>
    <property type="evidence" value="ECO:0007669"/>
    <property type="project" value="TreeGrafter"/>
</dbReference>
<dbReference type="Pfam" id="PF00005">
    <property type="entry name" value="ABC_tran"/>
    <property type="match status" value="1"/>
</dbReference>
<dbReference type="PROSITE" id="PS50893">
    <property type="entry name" value="ABC_TRANSPORTER_2"/>
    <property type="match status" value="1"/>
</dbReference>
<dbReference type="InterPro" id="IPR017871">
    <property type="entry name" value="ABC_transporter-like_CS"/>
</dbReference>